<sequence>MPRKLRRLPILKRGLCQECGALEVTEAKTFRKLAAKANSKAKALRPKAERATFKSNVGLMALRNAKFGTLGYTLSCSL</sequence>
<dbReference type="AlphaFoldDB" id="A0A8J5T9S5"/>
<evidence type="ECO:0000313" key="1">
    <source>
        <dbReference type="EMBL" id="KAG8082124.1"/>
    </source>
</evidence>
<accession>A0A8J5T9S5</accession>
<dbReference type="EMBL" id="JAAALK010000086">
    <property type="protein sequence ID" value="KAG8082124.1"/>
    <property type="molecule type" value="Genomic_DNA"/>
</dbReference>
<evidence type="ECO:0000313" key="2">
    <source>
        <dbReference type="Proteomes" id="UP000729402"/>
    </source>
</evidence>
<reference evidence="1" key="1">
    <citation type="journal article" date="2021" name="bioRxiv">
        <title>Whole Genome Assembly and Annotation of Northern Wild Rice, Zizania palustris L., Supports a Whole Genome Duplication in the Zizania Genus.</title>
        <authorList>
            <person name="Haas M."/>
            <person name="Kono T."/>
            <person name="Macchietto M."/>
            <person name="Millas R."/>
            <person name="McGilp L."/>
            <person name="Shao M."/>
            <person name="Duquette J."/>
            <person name="Hirsch C.N."/>
            <person name="Kimball J."/>
        </authorList>
    </citation>
    <scope>NUCLEOTIDE SEQUENCE</scope>
    <source>
        <tissue evidence="1">Fresh leaf tissue</tissue>
    </source>
</reference>
<organism evidence="1 2">
    <name type="scientific">Zizania palustris</name>
    <name type="common">Northern wild rice</name>
    <dbReference type="NCBI Taxonomy" id="103762"/>
    <lineage>
        <taxon>Eukaryota</taxon>
        <taxon>Viridiplantae</taxon>
        <taxon>Streptophyta</taxon>
        <taxon>Embryophyta</taxon>
        <taxon>Tracheophyta</taxon>
        <taxon>Spermatophyta</taxon>
        <taxon>Magnoliopsida</taxon>
        <taxon>Liliopsida</taxon>
        <taxon>Poales</taxon>
        <taxon>Poaceae</taxon>
        <taxon>BOP clade</taxon>
        <taxon>Oryzoideae</taxon>
        <taxon>Oryzeae</taxon>
        <taxon>Zizaniinae</taxon>
        <taxon>Zizania</taxon>
    </lineage>
</organism>
<gene>
    <name evidence="1" type="ORF">GUJ93_ZPchr0014g46709</name>
</gene>
<keyword evidence="2" id="KW-1185">Reference proteome</keyword>
<dbReference type="Proteomes" id="UP000729402">
    <property type="component" value="Unassembled WGS sequence"/>
</dbReference>
<protein>
    <submittedName>
        <fullName evidence="1">Uncharacterized protein</fullName>
    </submittedName>
</protein>
<reference evidence="1" key="2">
    <citation type="submission" date="2021-02" db="EMBL/GenBank/DDBJ databases">
        <authorList>
            <person name="Kimball J.A."/>
            <person name="Haas M.W."/>
            <person name="Macchietto M."/>
            <person name="Kono T."/>
            <person name="Duquette J."/>
            <person name="Shao M."/>
        </authorList>
    </citation>
    <scope>NUCLEOTIDE SEQUENCE</scope>
    <source>
        <tissue evidence="1">Fresh leaf tissue</tissue>
    </source>
</reference>
<proteinExistence type="predicted"/>
<comment type="caution">
    <text evidence="1">The sequence shown here is derived from an EMBL/GenBank/DDBJ whole genome shotgun (WGS) entry which is preliminary data.</text>
</comment>
<name>A0A8J5T9S5_ZIZPA</name>